<comment type="caution">
    <text evidence="12">The sequence shown here is derived from an EMBL/GenBank/DDBJ whole genome shotgun (WGS) entry which is preliminary data.</text>
</comment>
<dbReference type="InterPro" id="IPR008333">
    <property type="entry name" value="Cbr1-like_FAD-bd_dom"/>
</dbReference>
<evidence type="ECO:0000256" key="4">
    <source>
        <dbReference type="ARBA" id="ARBA00022723"/>
    </source>
</evidence>
<dbReference type="Gene3D" id="3.40.50.80">
    <property type="entry name" value="Nucleotide-binding domain of ferredoxin-NADP reductase (FNR) module"/>
    <property type="match status" value="1"/>
</dbReference>
<keyword evidence="7" id="KW-0408">Iron</keyword>
<evidence type="ECO:0000256" key="9">
    <source>
        <dbReference type="ARBA" id="ARBA00034078"/>
    </source>
</evidence>
<dbReference type="PRINTS" id="PR00410">
    <property type="entry name" value="PHEHYDRXLASE"/>
</dbReference>
<dbReference type="InterPro" id="IPR039261">
    <property type="entry name" value="FNR_nucleotide-bd"/>
</dbReference>
<organism evidence="12 13">
    <name type="scientific">Oleomonas cavernae</name>
    <dbReference type="NCBI Taxonomy" id="2320859"/>
    <lineage>
        <taxon>Bacteria</taxon>
        <taxon>Pseudomonadati</taxon>
        <taxon>Pseudomonadota</taxon>
        <taxon>Alphaproteobacteria</taxon>
        <taxon>Acetobacterales</taxon>
        <taxon>Acetobacteraceae</taxon>
        <taxon>Oleomonas</taxon>
    </lineage>
</organism>
<comment type="cofactor">
    <cofactor evidence="1">
        <name>FAD</name>
        <dbReference type="ChEBI" id="CHEBI:57692"/>
    </cofactor>
</comment>
<reference evidence="12 13" key="1">
    <citation type="submission" date="2018-09" db="EMBL/GenBank/DDBJ databases">
        <authorList>
            <person name="Zhu H."/>
        </authorList>
    </citation>
    <scope>NUCLEOTIDE SEQUENCE [LARGE SCALE GENOMIC DNA]</scope>
    <source>
        <strain evidence="12 13">K1W22B-8</strain>
    </source>
</reference>
<dbReference type="CDD" id="cd06214">
    <property type="entry name" value="PA_degradation_oxidoreductase_like"/>
    <property type="match status" value="1"/>
</dbReference>
<dbReference type="GO" id="GO:0016491">
    <property type="term" value="F:oxidoreductase activity"/>
    <property type="evidence" value="ECO:0007669"/>
    <property type="project" value="UniProtKB-KW"/>
</dbReference>
<dbReference type="Pfam" id="PF00111">
    <property type="entry name" value="Fer2"/>
    <property type="match status" value="1"/>
</dbReference>
<evidence type="ECO:0000259" key="10">
    <source>
        <dbReference type="PROSITE" id="PS51085"/>
    </source>
</evidence>
<keyword evidence="2" id="KW-0285">Flavoprotein</keyword>
<keyword evidence="3" id="KW-0001">2Fe-2S</keyword>
<dbReference type="SUPFAM" id="SSF63380">
    <property type="entry name" value="Riboflavin synthase domain-like"/>
    <property type="match status" value="1"/>
</dbReference>
<dbReference type="RefSeq" id="WP_119778918.1">
    <property type="nucleotide sequence ID" value="NZ_QYUK01000011.1"/>
</dbReference>
<evidence type="ECO:0000256" key="5">
    <source>
        <dbReference type="ARBA" id="ARBA00022827"/>
    </source>
</evidence>
<dbReference type="Proteomes" id="UP000284605">
    <property type="component" value="Unassembled WGS sequence"/>
</dbReference>
<keyword evidence="6" id="KW-0560">Oxidoreductase</keyword>
<dbReference type="PRINTS" id="PR00371">
    <property type="entry name" value="FPNCR"/>
</dbReference>
<keyword evidence="5" id="KW-0274">FAD</keyword>
<dbReference type="Gene3D" id="2.40.30.10">
    <property type="entry name" value="Translation factors"/>
    <property type="match status" value="1"/>
</dbReference>
<sequence length="347" mass="37400">MQYHSLKVAEVITETPDAKSIVFAVPADLHERFAYKPGQFLTLRIGDAEGHVARCYSLASSPFTGEAPKVSVKRVNGGIGSNWICDHLNVGDTVEVLPPAGVFVPKNLDRDLMLFAGGSGVTPVMSILKSALLKGRAKIAFVYANRDERSVIFAQELRDLAARHADRLTVLHWLESVQGLPTVEQLAGLVKPYAATHEAFICGPAPFMDGVVAALQSLKVERSRIHLEKFISLDGDPVAIVAAIEAEAAASPEGQPHTAVEVLLDGATHTVDWPASRHLLDVLLEAGVDAPYSCRMGSCSACMCKLEEGDIRMSKNSILDKNDLAEGWILACQSLPLTPKVKVSFPE</sequence>
<protein>
    <submittedName>
        <fullName evidence="12">3-ketosteroid-9-alpha-hydroxylase</fullName>
    </submittedName>
</protein>
<dbReference type="SUPFAM" id="SSF54292">
    <property type="entry name" value="2Fe-2S ferredoxin-like"/>
    <property type="match status" value="1"/>
</dbReference>
<dbReference type="InterPro" id="IPR001433">
    <property type="entry name" value="OxRdtase_FAD/NAD-bd"/>
</dbReference>
<proteinExistence type="predicted"/>
<comment type="cofactor">
    <cofactor evidence="9">
        <name>[2Fe-2S] cluster</name>
        <dbReference type="ChEBI" id="CHEBI:190135"/>
    </cofactor>
</comment>
<feature type="domain" description="FAD-binding FR-type" evidence="11">
    <location>
        <begin position="1"/>
        <end position="106"/>
    </location>
</feature>
<dbReference type="PROSITE" id="PS51085">
    <property type="entry name" value="2FE2S_FER_2"/>
    <property type="match status" value="1"/>
</dbReference>
<dbReference type="InterPro" id="IPR036010">
    <property type="entry name" value="2Fe-2S_ferredoxin-like_sf"/>
</dbReference>
<dbReference type="OrthoDB" id="9786134at2"/>
<dbReference type="InterPro" id="IPR001041">
    <property type="entry name" value="2Fe-2S_ferredoxin-type"/>
</dbReference>
<dbReference type="InterPro" id="IPR017938">
    <property type="entry name" value="Riboflavin_synthase-like_b-brl"/>
</dbReference>
<dbReference type="InterPro" id="IPR012675">
    <property type="entry name" value="Beta-grasp_dom_sf"/>
</dbReference>
<dbReference type="Pfam" id="PF00970">
    <property type="entry name" value="FAD_binding_6"/>
    <property type="match status" value="1"/>
</dbReference>
<accession>A0A418WJ24</accession>
<gene>
    <name evidence="12" type="ORF">D3874_15735</name>
</gene>
<evidence type="ECO:0000256" key="8">
    <source>
        <dbReference type="ARBA" id="ARBA00023014"/>
    </source>
</evidence>
<feature type="domain" description="2Fe-2S ferredoxin-type" evidence="10">
    <location>
        <begin position="258"/>
        <end position="347"/>
    </location>
</feature>
<dbReference type="CDD" id="cd00207">
    <property type="entry name" value="fer2"/>
    <property type="match status" value="1"/>
</dbReference>
<dbReference type="InterPro" id="IPR006058">
    <property type="entry name" value="2Fe2S_fd_BS"/>
</dbReference>
<dbReference type="SUPFAM" id="SSF52343">
    <property type="entry name" value="Ferredoxin reductase-like, C-terminal NADP-linked domain"/>
    <property type="match status" value="1"/>
</dbReference>
<evidence type="ECO:0000313" key="12">
    <source>
        <dbReference type="EMBL" id="RJF90028.1"/>
    </source>
</evidence>
<dbReference type="Pfam" id="PF00175">
    <property type="entry name" value="NAD_binding_1"/>
    <property type="match status" value="1"/>
</dbReference>
<dbReference type="PANTHER" id="PTHR47354:SF8">
    <property type="entry name" value="1,2-PHENYLACETYL-COA EPOXIDASE, SUBUNIT E"/>
    <property type="match status" value="1"/>
</dbReference>
<dbReference type="PANTHER" id="PTHR47354">
    <property type="entry name" value="NADH OXIDOREDUCTASE HCR"/>
    <property type="match status" value="1"/>
</dbReference>
<dbReference type="PROSITE" id="PS51384">
    <property type="entry name" value="FAD_FR"/>
    <property type="match status" value="1"/>
</dbReference>
<dbReference type="PROSITE" id="PS00197">
    <property type="entry name" value="2FE2S_FER_1"/>
    <property type="match status" value="1"/>
</dbReference>
<dbReference type="AlphaFoldDB" id="A0A418WJ24"/>
<dbReference type="InterPro" id="IPR050415">
    <property type="entry name" value="MRET"/>
</dbReference>
<name>A0A418WJ24_9PROT</name>
<evidence type="ECO:0000259" key="11">
    <source>
        <dbReference type="PROSITE" id="PS51384"/>
    </source>
</evidence>
<dbReference type="GO" id="GO:0050660">
    <property type="term" value="F:flavin adenine dinucleotide binding"/>
    <property type="evidence" value="ECO:0007669"/>
    <property type="project" value="TreeGrafter"/>
</dbReference>
<dbReference type="GO" id="GO:0051537">
    <property type="term" value="F:2 iron, 2 sulfur cluster binding"/>
    <property type="evidence" value="ECO:0007669"/>
    <property type="project" value="UniProtKB-KW"/>
</dbReference>
<keyword evidence="8" id="KW-0411">Iron-sulfur</keyword>
<dbReference type="GO" id="GO:0046872">
    <property type="term" value="F:metal ion binding"/>
    <property type="evidence" value="ECO:0007669"/>
    <property type="project" value="UniProtKB-KW"/>
</dbReference>
<evidence type="ECO:0000313" key="13">
    <source>
        <dbReference type="Proteomes" id="UP000284605"/>
    </source>
</evidence>
<evidence type="ECO:0000256" key="7">
    <source>
        <dbReference type="ARBA" id="ARBA00023004"/>
    </source>
</evidence>
<dbReference type="EMBL" id="QYUK01000011">
    <property type="protein sequence ID" value="RJF90028.1"/>
    <property type="molecule type" value="Genomic_DNA"/>
</dbReference>
<keyword evidence="13" id="KW-1185">Reference proteome</keyword>
<evidence type="ECO:0000256" key="3">
    <source>
        <dbReference type="ARBA" id="ARBA00022714"/>
    </source>
</evidence>
<evidence type="ECO:0000256" key="2">
    <source>
        <dbReference type="ARBA" id="ARBA00022630"/>
    </source>
</evidence>
<keyword evidence="4" id="KW-0479">Metal-binding</keyword>
<evidence type="ECO:0000256" key="6">
    <source>
        <dbReference type="ARBA" id="ARBA00023002"/>
    </source>
</evidence>
<dbReference type="InterPro" id="IPR001709">
    <property type="entry name" value="Flavoprot_Pyr_Nucl_cyt_Rdtase"/>
</dbReference>
<evidence type="ECO:0000256" key="1">
    <source>
        <dbReference type="ARBA" id="ARBA00001974"/>
    </source>
</evidence>
<dbReference type="Gene3D" id="3.10.20.30">
    <property type="match status" value="1"/>
</dbReference>
<dbReference type="InterPro" id="IPR017927">
    <property type="entry name" value="FAD-bd_FR_type"/>
</dbReference>